<dbReference type="InterPro" id="IPR015867">
    <property type="entry name" value="N-reg_PII/ATP_PRibTrfase_C"/>
</dbReference>
<evidence type="ECO:0000259" key="7">
    <source>
        <dbReference type="Pfam" id="PF10035"/>
    </source>
</evidence>
<dbReference type="AlphaFoldDB" id="A0A0B7MCL1"/>
<keyword evidence="4 6" id="KW-1133">Transmembrane helix</keyword>
<comment type="subcellular location">
    <subcellularLocation>
        <location evidence="1">Cell membrane</location>
        <topology evidence="1">Multi-pass membrane protein</topology>
    </subcellularLocation>
</comment>
<dbReference type="InterPro" id="IPR003740">
    <property type="entry name" value="YitT"/>
</dbReference>
<evidence type="ECO:0000256" key="2">
    <source>
        <dbReference type="ARBA" id="ARBA00022475"/>
    </source>
</evidence>
<protein>
    <recommendedName>
        <fullName evidence="7">DUF2179 domain-containing protein</fullName>
    </recommendedName>
</protein>
<dbReference type="CDD" id="cd16380">
    <property type="entry name" value="YitT_C"/>
    <property type="match status" value="1"/>
</dbReference>
<keyword evidence="5 6" id="KW-0472">Membrane</keyword>
<evidence type="ECO:0000256" key="4">
    <source>
        <dbReference type="ARBA" id="ARBA00022989"/>
    </source>
</evidence>
<evidence type="ECO:0000256" key="3">
    <source>
        <dbReference type="ARBA" id="ARBA00022692"/>
    </source>
</evidence>
<dbReference type="GO" id="GO:0005886">
    <property type="term" value="C:plasma membrane"/>
    <property type="evidence" value="ECO:0007669"/>
    <property type="project" value="UniProtKB-SubCell"/>
</dbReference>
<keyword evidence="9" id="KW-1185">Reference proteome</keyword>
<organism evidence="8 9">
    <name type="scientific">Syntrophaceticus schinkii</name>
    <dbReference type="NCBI Taxonomy" id="499207"/>
    <lineage>
        <taxon>Bacteria</taxon>
        <taxon>Bacillati</taxon>
        <taxon>Bacillota</taxon>
        <taxon>Clostridia</taxon>
        <taxon>Thermoanaerobacterales</taxon>
        <taxon>Thermoanaerobacterales Family III. Incertae Sedis</taxon>
        <taxon>Syntrophaceticus</taxon>
    </lineage>
</organism>
<keyword evidence="3 6" id="KW-0812">Transmembrane</keyword>
<evidence type="ECO:0000313" key="9">
    <source>
        <dbReference type="Proteomes" id="UP000046155"/>
    </source>
</evidence>
<dbReference type="Pfam" id="PF02588">
    <property type="entry name" value="YitT_membrane"/>
    <property type="match status" value="1"/>
</dbReference>
<name>A0A0B7MCL1_9FIRM</name>
<evidence type="ECO:0000256" key="5">
    <source>
        <dbReference type="ARBA" id="ARBA00023136"/>
    </source>
</evidence>
<dbReference type="Proteomes" id="UP000046155">
    <property type="component" value="Unassembled WGS sequence"/>
</dbReference>
<dbReference type="Pfam" id="PF10035">
    <property type="entry name" value="DUF2179"/>
    <property type="match status" value="1"/>
</dbReference>
<evidence type="ECO:0000313" key="8">
    <source>
        <dbReference type="EMBL" id="CEO88264.1"/>
    </source>
</evidence>
<keyword evidence="2" id="KW-1003">Cell membrane</keyword>
<gene>
    <name evidence="8" type="ORF">SSCH_1690007</name>
</gene>
<dbReference type="PANTHER" id="PTHR33545">
    <property type="entry name" value="UPF0750 MEMBRANE PROTEIN YITT-RELATED"/>
    <property type="match status" value="1"/>
</dbReference>
<reference evidence="9" key="1">
    <citation type="submission" date="2015-01" db="EMBL/GenBank/DDBJ databases">
        <authorList>
            <person name="Manzoor Shahid"/>
            <person name="Zubair Saima"/>
        </authorList>
    </citation>
    <scope>NUCLEOTIDE SEQUENCE [LARGE SCALE GENOMIC DNA]</scope>
    <source>
        <strain evidence="9">Sp3</strain>
    </source>
</reference>
<dbReference type="InterPro" id="IPR019264">
    <property type="entry name" value="DUF2179"/>
</dbReference>
<dbReference type="PIRSF" id="PIRSF006483">
    <property type="entry name" value="Membrane_protein_YitT"/>
    <property type="match status" value="1"/>
</dbReference>
<dbReference type="InterPro" id="IPR051461">
    <property type="entry name" value="UPF0750_membrane"/>
</dbReference>
<dbReference type="OrthoDB" id="9779786at2"/>
<dbReference type="EMBL" id="CDRZ01000078">
    <property type="protein sequence ID" value="CEO88264.1"/>
    <property type="molecule type" value="Genomic_DNA"/>
</dbReference>
<dbReference type="PANTHER" id="PTHR33545:SF5">
    <property type="entry name" value="UPF0750 MEMBRANE PROTEIN YITT"/>
    <property type="match status" value="1"/>
</dbReference>
<feature type="transmembrane region" description="Helical" evidence="6">
    <location>
        <begin position="105"/>
        <end position="124"/>
    </location>
</feature>
<evidence type="ECO:0000256" key="1">
    <source>
        <dbReference type="ARBA" id="ARBA00004651"/>
    </source>
</evidence>
<feature type="transmembrane region" description="Helical" evidence="6">
    <location>
        <begin position="49"/>
        <end position="69"/>
    </location>
</feature>
<dbReference type="RefSeq" id="WP_084710937.1">
    <property type="nucleotide sequence ID" value="NZ_CDRZ01000078.1"/>
</dbReference>
<accession>A0A0B7MCL1</accession>
<feature type="domain" description="DUF2179" evidence="7">
    <location>
        <begin position="219"/>
        <end position="273"/>
    </location>
</feature>
<feature type="transmembrane region" description="Helical" evidence="6">
    <location>
        <begin position="9"/>
        <end position="29"/>
    </location>
</feature>
<evidence type="ECO:0000256" key="6">
    <source>
        <dbReference type="SAM" id="Phobius"/>
    </source>
</evidence>
<proteinExistence type="predicted"/>
<dbReference type="Gene3D" id="3.30.70.120">
    <property type="match status" value="1"/>
</dbReference>
<sequence>MRLRKLIRSYLWITVGSVVIALALDIFLVPNKIAAGGVSGLATIFFHLFRLPVGWVLLALNIPLFLLSFRELGGRVFIRSVYGALVTSVSVELLANHVPVMTHDVLLSAIYGGIITGLGMGIVLKAGGTTGGTDLVARLLHKYFPVTVGQGLLGADFVVISLAGIFFNVELALYALLSLLITSKMIDLVQEGISFAKAAYIISEHSEEIFQAVFKELGRGVTALQGKGMFTGEDRPVLLCVVGKTEESRLKELIYDIDHKAFVFITDAHEVLGEGFKDFREKEY</sequence>